<dbReference type="RefSeq" id="WP_167872527.1">
    <property type="nucleotide sequence ID" value="NZ_CP048852.1"/>
</dbReference>
<dbReference type="EMBL" id="CP048852">
    <property type="protein sequence ID" value="QIW80080.1"/>
    <property type="molecule type" value="Genomic_DNA"/>
</dbReference>
<dbReference type="KEGG" id="bteq:G4P54_09815"/>
<reference evidence="1 2" key="1">
    <citation type="submission" date="2020-02" db="EMBL/GenBank/DDBJ databases">
        <title>Genome sequencing, annotation and comparative genomic analysis of Bacillus tequilensis EA-CB0015, an effective biological control agent against Pseudocercospora fijiensis in banana plants.</title>
        <authorList>
            <person name="Cuellar-Gaviria T.Z."/>
            <person name="Ju K.-S."/>
            <person name="Villegas-Escobar V."/>
        </authorList>
    </citation>
    <scope>NUCLEOTIDE SEQUENCE [LARGE SCALE GENOMIC DNA]</scope>
    <source>
        <strain evidence="1 2">EA-CB0015</strain>
    </source>
</reference>
<evidence type="ECO:0000313" key="2">
    <source>
        <dbReference type="Proteomes" id="UP000501914"/>
    </source>
</evidence>
<protein>
    <submittedName>
        <fullName evidence="1">Uncharacterized protein</fullName>
    </submittedName>
</protein>
<accession>A0A6H0WHQ9</accession>
<dbReference type="InterPro" id="IPR013321">
    <property type="entry name" value="Arc_rbn_hlx_hlx"/>
</dbReference>
<name>A0A6H0WHQ9_9BACI</name>
<dbReference type="Gene3D" id="1.10.1220.10">
    <property type="entry name" value="Met repressor-like"/>
    <property type="match status" value="1"/>
</dbReference>
<dbReference type="Proteomes" id="UP000501914">
    <property type="component" value="Chromosome"/>
</dbReference>
<proteinExistence type="predicted"/>
<dbReference type="AlphaFoldDB" id="A0A6H0WHQ9"/>
<gene>
    <name evidence="1" type="ORF">G4P54_09815</name>
</gene>
<dbReference type="GO" id="GO:0006355">
    <property type="term" value="P:regulation of DNA-templated transcription"/>
    <property type="evidence" value="ECO:0007669"/>
    <property type="project" value="InterPro"/>
</dbReference>
<organism evidence="1 2">
    <name type="scientific">Bacillus tequilensis</name>
    <dbReference type="NCBI Taxonomy" id="227866"/>
    <lineage>
        <taxon>Bacteria</taxon>
        <taxon>Bacillati</taxon>
        <taxon>Bacillota</taxon>
        <taxon>Bacilli</taxon>
        <taxon>Bacillales</taxon>
        <taxon>Bacillaceae</taxon>
        <taxon>Bacillus</taxon>
    </lineage>
</organism>
<keyword evidence="2" id="KW-1185">Reference proteome</keyword>
<evidence type="ECO:0000313" key="1">
    <source>
        <dbReference type="EMBL" id="QIW80080.1"/>
    </source>
</evidence>
<sequence length="120" mass="13459">MGAAKRIDPTQSYVKKKNIISFAIATENTHIHLADGQSFPVLEGEIIATDQQGNQFVELEKNLDDYVPVVEKKKSFLYESMAQGYMEMGDINREISEAFNHAENEAESATKRLITGAYND</sequence>